<dbReference type="Proteomes" id="UP000052022">
    <property type="component" value="Unassembled WGS sequence"/>
</dbReference>
<name>A0A0P1G6P9_9RHOB</name>
<dbReference type="AlphaFoldDB" id="A0A0P1G6P9"/>
<protein>
    <submittedName>
        <fullName evidence="2">Uncharacterized protein</fullName>
    </submittedName>
</protein>
<organism evidence="2 3">
    <name type="scientific">Tritonibacter multivorans</name>
    <dbReference type="NCBI Taxonomy" id="928856"/>
    <lineage>
        <taxon>Bacteria</taxon>
        <taxon>Pseudomonadati</taxon>
        <taxon>Pseudomonadota</taxon>
        <taxon>Alphaproteobacteria</taxon>
        <taxon>Rhodobacterales</taxon>
        <taxon>Paracoccaceae</taxon>
        <taxon>Tritonibacter</taxon>
    </lineage>
</organism>
<gene>
    <name evidence="2" type="ORF">TRM7557_01351</name>
</gene>
<feature type="region of interest" description="Disordered" evidence="1">
    <location>
        <begin position="1"/>
        <end position="60"/>
    </location>
</feature>
<dbReference type="EMBL" id="CYSD01000020">
    <property type="protein sequence ID" value="CUH77397.1"/>
    <property type="molecule type" value="Genomic_DNA"/>
</dbReference>
<sequence length="60" mass="6581">MVASATLTWRPQPPAYCPEAGQTRPIDRPGIGQRRAKSRQAQVTREKPRAYCDAVADASV</sequence>
<accession>A0A0P1G6P9</accession>
<reference evidence="2 3" key="1">
    <citation type="submission" date="2015-09" db="EMBL/GenBank/DDBJ databases">
        <authorList>
            <consortium name="Swine Surveillance"/>
        </authorList>
    </citation>
    <scope>NUCLEOTIDE SEQUENCE [LARGE SCALE GENOMIC DNA]</scope>
    <source>
        <strain evidence="2 3">CECT 7557</strain>
    </source>
</reference>
<evidence type="ECO:0000313" key="2">
    <source>
        <dbReference type="EMBL" id="CUH77397.1"/>
    </source>
</evidence>
<evidence type="ECO:0000313" key="3">
    <source>
        <dbReference type="Proteomes" id="UP000052022"/>
    </source>
</evidence>
<evidence type="ECO:0000256" key="1">
    <source>
        <dbReference type="SAM" id="MobiDB-lite"/>
    </source>
</evidence>
<proteinExistence type="predicted"/>
<keyword evidence="3" id="KW-1185">Reference proteome</keyword>